<evidence type="ECO:0008006" key="4">
    <source>
        <dbReference type="Google" id="ProtNLM"/>
    </source>
</evidence>
<dbReference type="Proteomes" id="UP001480595">
    <property type="component" value="Unassembled WGS sequence"/>
</dbReference>
<sequence>MLLVSKVSIEDIEELAKKQRKSEDPDKAEGFPALWRLVVCTSSLLCKWRRIGTKWQIPRLPRFSPDGSIPSRAKSFCSVAPPPDPDLVTFHNQRFFSRLDDISVDEAIFRIVSTAVFFINVALMATMWYYLVCIVSVVLGLVGPADSPPFYGSLRNAYTLRGLWRYSSHETPPLKAS</sequence>
<gene>
    <name evidence="2" type="ORF">PG994_000048</name>
</gene>
<accession>A0ABR1X561</accession>
<organism evidence="2 3">
    <name type="scientific">Apiospora phragmitis</name>
    <dbReference type="NCBI Taxonomy" id="2905665"/>
    <lineage>
        <taxon>Eukaryota</taxon>
        <taxon>Fungi</taxon>
        <taxon>Dikarya</taxon>
        <taxon>Ascomycota</taxon>
        <taxon>Pezizomycotina</taxon>
        <taxon>Sordariomycetes</taxon>
        <taxon>Xylariomycetidae</taxon>
        <taxon>Amphisphaeriales</taxon>
        <taxon>Apiosporaceae</taxon>
        <taxon>Apiospora</taxon>
    </lineage>
</organism>
<keyword evidence="1" id="KW-0472">Membrane</keyword>
<name>A0ABR1X561_9PEZI</name>
<keyword evidence="1" id="KW-1133">Transmembrane helix</keyword>
<dbReference type="GeneID" id="92084520"/>
<reference evidence="2 3" key="1">
    <citation type="submission" date="2023-01" db="EMBL/GenBank/DDBJ databases">
        <title>Analysis of 21 Apiospora genomes using comparative genomics revels a genus with tremendous synthesis potential of carbohydrate active enzymes and secondary metabolites.</title>
        <authorList>
            <person name="Sorensen T."/>
        </authorList>
    </citation>
    <scope>NUCLEOTIDE SEQUENCE [LARGE SCALE GENOMIC DNA]</scope>
    <source>
        <strain evidence="2 3">CBS 135458</strain>
    </source>
</reference>
<evidence type="ECO:0000313" key="3">
    <source>
        <dbReference type="Proteomes" id="UP001480595"/>
    </source>
</evidence>
<comment type="caution">
    <text evidence="2">The sequence shown here is derived from an EMBL/GenBank/DDBJ whole genome shotgun (WGS) entry which is preliminary data.</text>
</comment>
<feature type="transmembrane region" description="Helical" evidence="1">
    <location>
        <begin position="107"/>
        <end position="131"/>
    </location>
</feature>
<protein>
    <recommendedName>
        <fullName evidence="4">PRA1 family protein</fullName>
    </recommendedName>
</protein>
<keyword evidence="3" id="KW-1185">Reference proteome</keyword>
<evidence type="ECO:0000256" key="1">
    <source>
        <dbReference type="SAM" id="Phobius"/>
    </source>
</evidence>
<keyword evidence="1" id="KW-0812">Transmembrane</keyword>
<dbReference type="RefSeq" id="XP_066722089.1">
    <property type="nucleotide sequence ID" value="XM_066851457.1"/>
</dbReference>
<dbReference type="EMBL" id="JAQQWL010000001">
    <property type="protein sequence ID" value="KAK8090543.1"/>
    <property type="molecule type" value="Genomic_DNA"/>
</dbReference>
<evidence type="ECO:0000313" key="2">
    <source>
        <dbReference type="EMBL" id="KAK8090543.1"/>
    </source>
</evidence>
<proteinExistence type="predicted"/>